<evidence type="ECO:0000313" key="2">
    <source>
        <dbReference type="EMBL" id="GGN90155.1"/>
    </source>
</evidence>
<organism evidence="2 3">
    <name type="scientific">Haloarcula pellucida</name>
    <dbReference type="NCBI Taxonomy" id="1427151"/>
    <lineage>
        <taxon>Archaea</taxon>
        <taxon>Methanobacteriati</taxon>
        <taxon>Methanobacteriota</taxon>
        <taxon>Stenosarchaea group</taxon>
        <taxon>Halobacteria</taxon>
        <taxon>Halobacteriales</taxon>
        <taxon>Haloarculaceae</taxon>
        <taxon>Haloarcula</taxon>
    </lineage>
</organism>
<dbReference type="RefSeq" id="WP_188995458.1">
    <property type="nucleotide sequence ID" value="NZ_BMOU01000001.1"/>
</dbReference>
<dbReference type="AlphaFoldDB" id="A0A830GJG0"/>
<reference evidence="2" key="2">
    <citation type="submission" date="2020-09" db="EMBL/GenBank/DDBJ databases">
        <authorList>
            <person name="Sun Q."/>
            <person name="Ohkuma M."/>
        </authorList>
    </citation>
    <scope>NUCLEOTIDE SEQUENCE</scope>
    <source>
        <strain evidence="2">JCM 17820</strain>
    </source>
</reference>
<proteinExistence type="predicted"/>
<feature type="compositionally biased region" description="Basic and acidic residues" evidence="1">
    <location>
        <begin position="69"/>
        <end position="81"/>
    </location>
</feature>
<feature type="compositionally biased region" description="Basic and acidic residues" evidence="1">
    <location>
        <begin position="36"/>
        <end position="52"/>
    </location>
</feature>
<dbReference type="InterPro" id="IPR058742">
    <property type="entry name" value="DUF7989"/>
</dbReference>
<feature type="region of interest" description="Disordered" evidence="1">
    <location>
        <begin position="1"/>
        <end position="81"/>
    </location>
</feature>
<dbReference type="Proteomes" id="UP000605784">
    <property type="component" value="Unassembled WGS sequence"/>
</dbReference>
<evidence type="ECO:0000313" key="3">
    <source>
        <dbReference type="Proteomes" id="UP000605784"/>
    </source>
</evidence>
<evidence type="ECO:0000256" key="1">
    <source>
        <dbReference type="SAM" id="MobiDB-lite"/>
    </source>
</evidence>
<dbReference type="EMBL" id="BMOU01000001">
    <property type="protein sequence ID" value="GGN90155.1"/>
    <property type="molecule type" value="Genomic_DNA"/>
</dbReference>
<dbReference type="Pfam" id="PF25951">
    <property type="entry name" value="DUF7989"/>
    <property type="match status" value="1"/>
</dbReference>
<name>A0A830GJG0_9EURY</name>
<comment type="caution">
    <text evidence="2">The sequence shown here is derived from an EMBL/GenBank/DDBJ whole genome shotgun (WGS) entry which is preliminary data.</text>
</comment>
<sequence length="81" mass="8651">MTDTNDTMGDVDHTHPHTNETFGAAFKRGPAVAADGGERDSEADAEGDRTAETMEDVDHEAPGEGVSRAYERGTEGRDETV</sequence>
<gene>
    <name evidence="2" type="ORF">GCM10009030_11800</name>
</gene>
<keyword evidence="3" id="KW-1185">Reference proteome</keyword>
<accession>A0A830GJG0</accession>
<protein>
    <submittedName>
        <fullName evidence="2">Uncharacterized protein</fullName>
    </submittedName>
</protein>
<reference evidence="2" key="1">
    <citation type="journal article" date="2014" name="Int. J. Syst. Evol. Microbiol.">
        <title>Complete genome sequence of Corynebacterium casei LMG S-19264T (=DSM 44701T), isolated from a smear-ripened cheese.</title>
        <authorList>
            <consortium name="US DOE Joint Genome Institute (JGI-PGF)"/>
            <person name="Walter F."/>
            <person name="Albersmeier A."/>
            <person name="Kalinowski J."/>
            <person name="Ruckert C."/>
        </authorList>
    </citation>
    <scope>NUCLEOTIDE SEQUENCE</scope>
    <source>
        <strain evidence="2">JCM 17820</strain>
    </source>
</reference>